<dbReference type="GO" id="GO:0003729">
    <property type="term" value="F:mRNA binding"/>
    <property type="evidence" value="ECO:0007669"/>
    <property type="project" value="TreeGrafter"/>
</dbReference>
<feature type="compositionally biased region" description="Polar residues" evidence="1">
    <location>
        <begin position="179"/>
        <end position="190"/>
    </location>
</feature>
<keyword evidence="4" id="KW-1185">Reference proteome</keyword>
<dbReference type="Gene3D" id="1.25.40.180">
    <property type="match status" value="2"/>
</dbReference>
<keyword evidence="3" id="KW-0648">Protein biosynthesis</keyword>
<comment type="caution">
    <text evidence="3">The sequence shown here is derived from an EMBL/GenBank/DDBJ whole genome shotgun (WGS) entry which is preliminary data.</text>
</comment>
<feature type="compositionally biased region" description="Low complexity" evidence="1">
    <location>
        <begin position="258"/>
        <end position="284"/>
    </location>
</feature>
<accession>A0A5N5THZ9</accession>
<keyword evidence="3" id="KW-0396">Initiation factor</keyword>
<dbReference type="AlphaFoldDB" id="A0A5N5THZ9"/>
<feature type="compositionally biased region" description="Polar residues" evidence="1">
    <location>
        <begin position="162"/>
        <end position="171"/>
    </location>
</feature>
<gene>
    <name evidence="3" type="primary">Eif4g1</name>
    <name evidence="3" type="ORF">Anas_12435</name>
</gene>
<proteinExistence type="predicted"/>
<feature type="compositionally biased region" description="Basic and acidic residues" evidence="1">
    <location>
        <begin position="120"/>
        <end position="134"/>
    </location>
</feature>
<feature type="region of interest" description="Disordered" evidence="1">
    <location>
        <begin position="118"/>
        <end position="142"/>
    </location>
</feature>
<dbReference type="OrthoDB" id="6379360at2759"/>
<dbReference type="GO" id="GO:0016281">
    <property type="term" value="C:eukaryotic translation initiation factor 4F complex"/>
    <property type="evidence" value="ECO:0007669"/>
    <property type="project" value="TreeGrafter"/>
</dbReference>
<evidence type="ECO:0000259" key="2">
    <source>
        <dbReference type="Pfam" id="PF02854"/>
    </source>
</evidence>
<protein>
    <submittedName>
        <fullName evidence="3">Eukaryotic translation initiation factor 4 gamma 1</fullName>
    </submittedName>
</protein>
<evidence type="ECO:0000256" key="1">
    <source>
        <dbReference type="SAM" id="MobiDB-lite"/>
    </source>
</evidence>
<dbReference type="SUPFAM" id="SSF48371">
    <property type="entry name" value="ARM repeat"/>
    <property type="match status" value="1"/>
</dbReference>
<evidence type="ECO:0000313" key="3">
    <source>
        <dbReference type="EMBL" id="KAB7504815.1"/>
    </source>
</evidence>
<dbReference type="EMBL" id="SEYY01002287">
    <property type="protein sequence ID" value="KAB7504815.1"/>
    <property type="molecule type" value="Genomic_DNA"/>
</dbReference>
<organism evidence="3 4">
    <name type="scientific">Armadillidium nasatum</name>
    <dbReference type="NCBI Taxonomy" id="96803"/>
    <lineage>
        <taxon>Eukaryota</taxon>
        <taxon>Metazoa</taxon>
        <taxon>Ecdysozoa</taxon>
        <taxon>Arthropoda</taxon>
        <taxon>Crustacea</taxon>
        <taxon>Multicrustacea</taxon>
        <taxon>Malacostraca</taxon>
        <taxon>Eumalacostraca</taxon>
        <taxon>Peracarida</taxon>
        <taxon>Isopoda</taxon>
        <taxon>Oniscidea</taxon>
        <taxon>Crinocheta</taxon>
        <taxon>Armadillidiidae</taxon>
        <taxon>Armadillidium</taxon>
    </lineage>
</organism>
<feature type="region of interest" description="Disordered" evidence="1">
    <location>
        <begin position="162"/>
        <end position="308"/>
    </location>
</feature>
<dbReference type="InterPro" id="IPR016024">
    <property type="entry name" value="ARM-type_fold"/>
</dbReference>
<evidence type="ECO:0000313" key="4">
    <source>
        <dbReference type="Proteomes" id="UP000326759"/>
    </source>
</evidence>
<name>A0A5N5THZ9_9CRUS</name>
<reference evidence="3 4" key="1">
    <citation type="journal article" date="2019" name="PLoS Biol.">
        <title>Sex chromosomes control vertical transmission of feminizing Wolbachia symbionts in an isopod.</title>
        <authorList>
            <person name="Becking T."/>
            <person name="Chebbi M.A."/>
            <person name="Giraud I."/>
            <person name="Moumen B."/>
            <person name="Laverre T."/>
            <person name="Caubet Y."/>
            <person name="Peccoud J."/>
            <person name="Gilbert C."/>
            <person name="Cordaux R."/>
        </authorList>
    </citation>
    <scope>NUCLEOTIDE SEQUENCE [LARGE SCALE GENOMIC DNA]</scope>
    <source>
        <strain evidence="3">ANa2</strain>
        <tissue evidence="3">Whole body excluding digestive tract and cuticle</tissue>
    </source>
</reference>
<feature type="domain" description="MIF4G" evidence="2">
    <location>
        <begin position="1"/>
        <end position="84"/>
    </location>
</feature>
<dbReference type="PANTHER" id="PTHR23253:SF78">
    <property type="entry name" value="EUKARYOTIC TRANSLATION INITIATION FACTOR 4G1, ISOFORM B-RELATED"/>
    <property type="match status" value="1"/>
</dbReference>
<dbReference type="Pfam" id="PF02854">
    <property type="entry name" value="MIF4G"/>
    <property type="match status" value="1"/>
</dbReference>
<dbReference type="PANTHER" id="PTHR23253">
    <property type="entry name" value="EUKARYOTIC TRANSLATION INITIATION FACTOR 4 GAMMA"/>
    <property type="match status" value="1"/>
</dbReference>
<dbReference type="Proteomes" id="UP000326759">
    <property type="component" value="Unassembled WGS sequence"/>
</dbReference>
<sequence length="386" mass="44850">MLTSSIMMRITRLLLSKQDEESLECLCTFLSTIGYMLEPQSQASQKAQAEINEVFTALRKIVDERKTSNRVRFMIMDLIDQRKNQWVRRREDAKPKKKAEVHEEIRKEELEQQYLLASAPKRDDRERKRSRDTRGLMTDDNGWNTVICSRRTMFDSSRLKSQTFNRNNNDNDPPVFSAKFSNWATGNTGRNKNHEEESSRPFIDRFAPLELTPMMDMRRSNPMGKLAPGGMNTTHRQGNSSESKSMPPPSEKGIIHYSKMSSASSGDRSKSNSRSSSRQSSRDNSMIEEATTTYRDIQKPVQQKPPLDRNMVEKYTNDLLEEYYDINEAVLCFQEKFKHHVDILKFVEISFLKVFVKTVEKRAKIGSLYNHLIKHKYMSISQFAEG</sequence>
<dbReference type="GO" id="GO:0003743">
    <property type="term" value="F:translation initiation factor activity"/>
    <property type="evidence" value="ECO:0007669"/>
    <property type="project" value="UniProtKB-KW"/>
</dbReference>
<dbReference type="InterPro" id="IPR003890">
    <property type="entry name" value="MIF4G-like_typ-3"/>
</dbReference>
<feature type="compositionally biased region" description="Basic and acidic residues" evidence="1">
    <location>
        <begin position="192"/>
        <end position="203"/>
    </location>
</feature>